<sequence>RQFPYGGSLVTVSSSNQHHILISNNIPRNNNTNIRSITTPLNITITAAVAPHVHYHLPMMQTYRTQ</sequence>
<comment type="caution">
    <text evidence="1">The sequence shown here is derived from an EMBL/GenBank/DDBJ whole genome shotgun (WGS) entry which is preliminary data.</text>
</comment>
<proteinExistence type="predicted"/>
<keyword evidence="2" id="KW-1185">Reference proteome</keyword>
<accession>A0AAD5S2U4</accession>
<evidence type="ECO:0000313" key="1">
    <source>
        <dbReference type="EMBL" id="KAJ3032893.1"/>
    </source>
</evidence>
<organism evidence="1 2">
    <name type="scientific">Rhizophlyctis rosea</name>
    <dbReference type="NCBI Taxonomy" id="64517"/>
    <lineage>
        <taxon>Eukaryota</taxon>
        <taxon>Fungi</taxon>
        <taxon>Fungi incertae sedis</taxon>
        <taxon>Chytridiomycota</taxon>
        <taxon>Chytridiomycota incertae sedis</taxon>
        <taxon>Chytridiomycetes</taxon>
        <taxon>Rhizophlyctidales</taxon>
        <taxon>Rhizophlyctidaceae</taxon>
        <taxon>Rhizophlyctis</taxon>
    </lineage>
</organism>
<protein>
    <submittedName>
        <fullName evidence="1">Uncharacterized protein</fullName>
    </submittedName>
</protein>
<name>A0AAD5S2U4_9FUNG</name>
<evidence type="ECO:0000313" key="2">
    <source>
        <dbReference type="Proteomes" id="UP001212841"/>
    </source>
</evidence>
<dbReference type="AlphaFoldDB" id="A0AAD5S2U4"/>
<feature type="non-terminal residue" evidence="1">
    <location>
        <position position="1"/>
    </location>
</feature>
<gene>
    <name evidence="1" type="ORF">HK097_005046</name>
</gene>
<dbReference type="Proteomes" id="UP001212841">
    <property type="component" value="Unassembled WGS sequence"/>
</dbReference>
<reference evidence="1" key="1">
    <citation type="submission" date="2020-05" db="EMBL/GenBank/DDBJ databases">
        <title>Phylogenomic resolution of chytrid fungi.</title>
        <authorList>
            <person name="Stajich J.E."/>
            <person name="Amses K."/>
            <person name="Simmons R."/>
            <person name="Seto K."/>
            <person name="Myers J."/>
            <person name="Bonds A."/>
            <person name="Quandt C.A."/>
            <person name="Barry K."/>
            <person name="Liu P."/>
            <person name="Grigoriev I."/>
            <person name="Longcore J.E."/>
            <person name="James T.Y."/>
        </authorList>
    </citation>
    <scope>NUCLEOTIDE SEQUENCE</scope>
    <source>
        <strain evidence="1">JEL0318</strain>
    </source>
</reference>
<dbReference type="EMBL" id="JADGJD010002380">
    <property type="protein sequence ID" value="KAJ3032893.1"/>
    <property type="molecule type" value="Genomic_DNA"/>
</dbReference>